<comment type="caution">
    <text evidence="1">The sequence shown here is derived from an EMBL/GenBank/DDBJ whole genome shotgun (WGS) entry which is preliminary data.</text>
</comment>
<evidence type="ECO:0000313" key="2">
    <source>
        <dbReference type="Proteomes" id="UP001246858"/>
    </source>
</evidence>
<proteinExistence type="predicted"/>
<keyword evidence="2" id="KW-1185">Reference proteome</keyword>
<dbReference type="Proteomes" id="UP001246858">
    <property type="component" value="Unassembled WGS sequence"/>
</dbReference>
<sequence length="384" mass="43175">MTKEQFIVLFEKCASGYCSAEELAQLENYQDDFELTVKEWSAEMGSSDEVRQQILEKLRSQISAEGEKRRSNFKYWFAAASVLIFLAAGTLFWQSRKDQQKNQHKIAQSESIKTIIAPGRNRAILTLANGEKLDLDDAATGIISRQGASILSKTADGKLAYGTHTDRPDKNAVVYNTIETPRGGQYQLTLADGTEVWMNAGSSLKYPTSFRGKERKVELTGEAYFEVAKNKEKPFSVVLNGMKVEVLGTHFNVMAYNDENVIETTLLEGSVKLTKDGSSTMLIPNQQGVLNNGASNFRVRAVNTENVIAWKNGFFKFDDENIETIMRKVARWYDVDVTYKGNLKRQNFGGKVPRFKDISQLLTTLELTGTIHFKIDGRRITVMP</sequence>
<protein>
    <submittedName>
        <fullName evidence="1">Ferric-dicitrate binding protein FerR (Iron transport regulator)</fullName>
    </submittedName>
</protein>
<name>A0ACC6KZL8_9SPHI</name>
<dbReference type="EMBL" id="JAVDTF010000003">
    <property type="protein sequence ID" value="MDR6784559.1"/>
    <property type="molecule type" value="Genomic_DNA"/>
</dbReference>
<evidence type="ECO:0000313" key="1">
    <source>
        <dbReference type="EMBL" id="MDR6784559.1"/>
    </source>
</evidence>
<reference evidence="1" key="1">
    <citation type="submission" date="2023-07" db="EMBL/GenBank/DDBJ databases">
        <title>Sorghum-associated microbial communities from plants grown in Nebraska, USA.</title>
        <authorList>
            <person name="Schachtman D."/>
        </authorList>
    </citation>
    <scope>NUCLEOTIDE SEQUENCE</scope>
    <source>
        <strain evidence="1">2697</strain>
    </source>
</reference>
<accession>A0ACC6KZL8</accession>
<gene>
    <name evidence="1" type="ORF">J2X78_003133</name>
</gene>
<organism evidence="1 2">
    <name type="scientific">Pedobacter africanus</name>
    <dbReference type="NCBI Taxonomy" id="151894"/>
    <lineage>
        <taxon>Bacteria</taxon>
        <taxon>Pseudomonadati</taxon>
        <taxon>Bacteroidota</taxon>
        <taxon>Sphingobacteriia</taxon>
        <taxon>Sphingobacteriales</taxon>
        <taxon>Sphingobacteriaceae</taxon>
        <taxon>Pedobacter</taxon>
    </lineage>
</organism>